<feature type="domain" description="Cyclic nucleotide-binding" evidence="4">
    <location>
        <begin position="46"/>
        <end position="157"/>
    </location>
</feature>
<evidence type="ECO:0000256" key="2">
    <source>
        <dbReference type="ARBA" id="ARBA00023125"/>
    </source>
</evidence>
<dbReference type="InterPro" id="IPR012318">
    <property type="entry name" value="HTH_CRP"/>
</dbReference>
<dbReference type="InterPro" id="IPR050397">
    <property type="entry name" value="Env_Response_Regulators"/>
</dbReference>
<evidence type="ECO:0000256" key="3">
    <source>
        <dbReference type="ARBA" id="ARBA00023163"/>
    </source>
</evidence>
<organism evidence="6 7">
    <name type="scientific">Methylobacterium frigidaeris</name>
    <dbReference type="NCBI Taxonomy" id="2038277"/>
    <lineage>
        <taxon>Bacteria</taxon>
        <taxon>Pseudomonadati</taxon>
        <taxon>Pseudomonadota</taxon>
        <taxon>Alphaproteobacteria</taxon>
        <taxon>Hyphomicrobiales</taxon>
        <taxon>Methylobacteriaceae</taxon>
        <taxon>Methylobacterium</taxon>
    </lineage>
</organism>
<proteinExistence type="predicted"/>
<dbReference type="InterPro" id="IPR014710">
    <property type="entry name" value="RmlC-like_jellyroll"/>
</dbReference>
<reference evidence="6" key="1">
    <citation type="journal article" date="2016" name="Front. Microbiol.">
        <title>Genome Sequence of the Piezophilic, Mesophilic Sulfate-Reducing Bacterium Desulfovibrio indicus J2T.</title>
        <authorList>
            <person name="Cao J."/>
            <person name="Maignien L."/>
            <person name="Shao Z."/>
            <person name="Alain K."/>
            <person name="Jebbar M."/>
        </authorList>
    </citation>
    <scope>NUCLEOTIDE SEQUENCE</scope>
    <source>
        <strain evidence="6">JCM 32048</strain>
    </source>
</reference>
<keyword evidence="3" id="KW-0804">Transcription</keyword>
<dbReference type="InterPro" id="IPR036388">
    <property type="entry name" value="WH-like_DNA-bd_sf"/>
</dbReference>
<dbReference type="PANTHER" id="PTHR24567">
    <property type="entry name" value="CRP FAMILY TRANSCRIPTIONAL REGULATORY PROTEIN"/>
    <property type="match status" value="1"/>
</dbReference>
<evidence type="ECO:0000259" key="4">
    <source>
        <dbReference type="PROSITE" id="PS50042"/>
    </source>
</evidence>
<dbReference type="CDD" id="cd00038">
    <property type="entry name" value="CAP_ED"/>
    <property type="match status" value="1"/>
</dbReference>
<feature type="domain" description="HTH crp-type" evidence="5">
    <location>
        <begin position="180"/>
        <end position="246"/>
    </location>
</feature>
<accession>A0AA37M6F7</accession>
<evidence type="ECO:0000313" key="6">
    <source>
        <dbReference type="EMBL" id="GJD63969.1"/>
    </source>
</evidence>
<dbReference type="InterPro" id="IPR036390">
    <property type="entry name" value="WH_DNA-bd_sf"/>
</dbReference>
<dbReference type="SUPFAM" id="SSF46785">
    <property type="entry name" value="Winged helix' DNA-binding domain"/>
    <property type="match status" value="1"/>
</dbReference>
<evidence type="ECO:0000313" key="7">
    <source>
        <dbReference type="Proteomes" id="UP001055286"/>
    </source>
</evidence>
<dbReference type="EMBL" id="BPQJ01000020">
    <property type="protein sequence ID" value="GJD63969.1"/>
    <property type="molecule type" value="Genomic_DNA"/>
</dbReference>
<dbReference type="GO" id="GO:0003700">
    <property type="term" value="F:DNA-binding transcription factor activity"/>
    <property type="evidence" value="ECO:0007669"/>
    <property type="project" value="TreeGrafter"/>
</dbReference>
<dbReference type="InterPro" id="IPR018490">
    <property type="entry name" value="cNMP-bd_dom_sf"/>
</dbReference>
<dbReference type="InterPro" id="IPR000595">
    <property type="entry name" value="cNMP-bd_dom"/>
</dbReference>
<keyword evidence="2" id="KW-0238">DNA-binding</keyword>
<dbReference type="GO" id="GO:0003677">
    <property type="term" value="F:DNA binding"/>
    <property type="evidence" value="ECO:0007669"/>
    <property type="project" value="UniProtKB-KW"/>
</dbReference>
<dbReference type="AlphaFoldDB" id="A0AA37M6F7"/>
<dbReference type="Proteomes" id="UP001055286">
    <property type="component" value="Unassembled WGS sequence"/>
</dbReference>
<name>A0AA37M6F7_9HYPH</name>
<evidence type="ECO:0000259" key="5">
    <source>
        <dbReference type="PROSITE" id="PS51063"/>
    </source>
</evidence>
<dbReference type="Gene3D" id="1.10.10.10">
    <property type="entry name" value="Winged helix-like DNA-binding domain superfamily/Winged helix DNA-binding domain"/>
    <property type="match status" value="1"/>
</dbReference>
<protein>
    <recommendedName>
        <fullName evidence="8">CarD family transcriptional regulator</fullName>
    </recommendedName>
</protein>
<reference evidence="6" key="2">
    <citation type="submission" date="2021-08" db="EMBL/GenBank/DDBJ databases">
        <authorList>
            <person name="Tani A."/>
            <person name="Ola A."/>
            <person name="Ogura Y."/>
            <person name="Katsura K."/>
            <person name="Hayashi T."/>
        </authorList>
    </citation>
    <scope>NUCLEOTIDE SEQUENCE</scope>
    <source>
        <strain evidence="6">JCM 32048</strain>
    </source>
</reference>
<dbReference type="Gene3D" id="2.60.120.10">
    <property type="entry name" value="Jelly Rolls"/>
    <property type="match status" value="1"/>
</dbReference>
<dbReference type="PROSITE" id="PS51063">
    <property type="entry name" value="HTH_CRP_2"/>
    <property type="match status" value="1"/>
</dbReference>
<dbReference type="PROSITE" id="PS50042">
    <property type="entry name" value="CNMP_BINDING_3"/>
    <property type="match status" value="1"/>
</dbReference>
<sequence length="270" mass="29892">MLSVWVIRNFLLIGDEDSCWDSTPRLSTGEEGSVPQTRQSILRNRLLRAMAPDDFERLQPHLDPIALQLREVVIAPDAPVDELFFLETGMVSISTAHDERRIEVGLIGREGLVGAVPVALDCTTTPHVFFVQLSGEGLSIGRDAFCAAIAESPALRRLLLRYVHTLIVQITQTAYAHASLSLEGRLARWLLMCHDRSDSDELVLTHEFLSMMLGVQRAGVTLAIQNLEGAGRIRAKRRRIEVLDRGKLLALTNGSYGTPEAEYARLIEGA</sequence>
<keyword evidence="7" id="KW-1185">Reference proteome</keyword>
<dbReference type="GO" id="GO:0005829">
    <property type="term" value="C:cytosol"/>
    <property type="evidence" value="ECO:0007669"/>
    <property type="project" value="TreeGrafter"/>
</dbReference>
<comment type="caution">
    <text evidence="6">The sequence shown here is derived from an EMBL/GenBank/DDBJ whole genome shotgun (WGS) entry which is preliminary data.</text>
</comment>
<dbReference type="PANTHER" id="PTHR24567:SF74">
    <property type="entry name" value="HTH-TYPE TRANSCRIPTIONAL REGULATOR ARCR"/>
    <property type="match status" value="1"/>
</dbReference>
<dbReference type="Pfam" id="PF13545">
    <property type="entry name" value="HTH_Crp_2"/>
    <property type="match status" value="1"/>
</dbReference>
<gene>
    <name evidence="6" type="ORF">MPEAHAMD_4143</name>
</gene>
<evidence type="ECO:0008006" key="8">
    <source>
        <dbReference type="Google" id="ProtNLM"/>
    </source>
</evidence>
<evidence type="ECO:0000256" key="1">
    <source>
        <dbReference type="ARBA" id="ARBA00023015"/>
    </source>
</evidence>
<keyword evidence="1" id="KW-0805">Transcription regulation</keyword>
<dbReference type="SUPFAM" id="SSF51206">
    <property type="entry name" value="cAMP-binding domain-like"/>
    <property type="match status" value="1"/>
</dbReference>